<sequence>MGGLVSRMYAPSENNMGLERVLLKLLVGLACRCHIEIEIGDYCAEEMGQIESEDIADVEGSNVFKRKQLPLKRRTRSSSMQIDGSLFNLRKRSLLEKSWRKTPKTGLQNIGKSLNYNIF</sequence>
<dbReference type="Proteomes" id="UP000036681">
    <property type="component" value="Unplaced"/>
</dbReference>
<accession>A0A0M3HHU7</accession>
<dbReference type="WBParaSite" id="ALUE_0000109201-mRNA-1">
    <property type="protein sequence ID" value="ALUE_0000109201-mRNA-1"/>
    <property type="gene ID" value="ALUE_0000109201"/>
</dbReference>
<evidence type="ECO:0000313" key="2">
    <source>
        <dbReference type="WBParaSite" id="ALUE_0000109201-mRNA-1"/>
    </source>
</evidence>
<dbReference type="AlphaFoldDB" id="A0A0M3HHU7"/>
<protein>
    <submittedName>
        <fullName evidence="2">Uncharacterized protein</fullName>
    </submittedName>
</protein>
<evidence type="ECO:0000313" key="1">
    <source>
        <dbReference type="Proteomes" id="UP000036681"/>
    </source>
</evidence>
<proteinExistence type="predicted"/>
<keyword evidence="1" id="KW-1185">Reference proteome</keyword>
<name>A0A0M3HHU7_ASCLU</name>
<reference evidence="2" key="1">
    <citation type="submission" date="2017-02" db="UniProtKB">
        <authorList>
            <consortium name="WormBaseParasite"/>
        </authorList>
    </citation>
    <scope>IDENTIFICATION</scope>
</reference>
<organism evidence="1 2">
    <name type="scientific">Ascaris lumbricoides</name>
    <name type="common">Giant roundworm</name>
    <dbReference type="NCBI Taxonomy" id="6252"/>
    <lineage>
        <taxon>Eukaryota</taxon>
        <taxon>Metazoa</taxon>
        <taxon>Ecdysozoa</taxon>
        <taxon>Nematoda</taxon>
        <taxon>Chromadorea</taxon>
        <taxon>Rhabditida</taxon>
        <taxon>Spirurina</taxon>
        <taxon>Ascaridomorpha</taxon>
        <taxon>Ascaridoidea</taxon>
        <taxon>Ascarididae</taxon>
        <taxon>Ascaris</taxon>
    </lineage>
</organism>